<organism evidence="2">
    <name type="scientific">uncultured Caudovirales phage</name>
    <dbReference type="NCBI Taxonomy" id="2100421"/>
    <lineage>
        <taxon>Viruses</taxon>
        <taxon>Duplodnaviria</taxon>
        <taxon>Heunggongvirae</taxon>
        <taxon>Uroviricota</taxon>
        <taxon>Caudoviricetes</taxon>
        <taxon>Peduoviridae</taxon>
        <taxon>Maltschvirus</taxon>
        <taxon>Maltschvirus maltsch</taxon>
    </lineage>
</organism>
<name>A0A6J5LHU4_9CAUD</name>
<feature type="region of interest" description="Disordered" evidence="1">
    <location>
        <begin position="493"/>
        <end position="574"/>
    </location>
</feature>
<gene>
    <name evidence="2" type="ORF">UFOVP257_457</name>
</gene>
<feature type="compositionally biased region" description="Low complexity" evidence="1">
    <location>
        <begin position="552"/>
        <end position="574"/>
    </location>
</feature>
<evidence type="ECO:0000313" key="2">
    <source>
        <dbReference type="EMBL" id="CAB4133735.1"/>
    </source>
</evidence>
<dbReference type="InterPro" id="IPR010823">
    <property type="entry name" value="Portal_Gp20"/>
</dbReference>
<accession>A0A6J5LHU4</accession>
<sequence length="574" mass="64764">MTWRKYFKSGNLPSNVSPLGNGRSPEPGYRNYQSNLPEVYIGHPNRVERYNQYEQMDMDSEINAALDILAEFMTQKNIANNTAFDINFKEKPTDNEVKIIKEQLQQWVALNEMNKRIFKIVRNTIKYGDQVFVRDPETFKLFWVEMSKVVKVIVNEGDGKKPEQYILKEINPNFQNLTVTAVSTSDTFINHPQVGGPSGSYIQPATPYGGGSRFTHAQNESAINAEHIVHLSLTEGLDVYWPFGNSVLENVFKVFKQKELLEDAIIIYRVQRAPERRVFSIDVGNMPTHMAMAYVERIKNEIHQRRIPTQTGGGQNMMDATYNPLSQMEDYFFPKTADGRGSSVDTLQGASNLGEITDLRFFTNKLFRGLRIPSSYLPTGVDDGTQAVTDGRVGTALIQEWRFNQYCKRLQSMIVDKLDQEFKMFMRWRGINIDGQLFDLIFEEPQNFAQYRQADIDTARISTFAQLEAYPYMSKRWLMKRYLGLSEQEMSENETMWAEEQGDVETAPSEDPNLRSVGISPGGIAGDLENVAPPPEQAGEMGASPDQMQSMSPMGGAQPGAAAGASAMGTQGAI</sequence>
<reference evidence="2" key="1">
    <citation type="submission" date="2020-04" db="EMBL/GenBank/DDBJ databases">
        <authorList>
            <person name="Chiriac C."/>
            <person name="Salcher M."/>
            <person name="Ghai R."/>
            <person name="Kavagutti S V."/>
        </authorList>
    </citation>
    <scope>NUCLEOTIDE SEQUENCE</scope>
</reference>
<proteinExistence type="predicted"/>
<protein>
    <submittedName>
        <fullName evidence="2">Portal vertex protein</fullName>
    </submittedName>
</protein>
<evidence type="ECO:0000256" key="1">
    <source>
        <dbReference type="SAM" id="MobiDB-lite"/>
    </source>
</evidence>
<dbReference type="EMBL" id="LR796274">
    <property type="protein sequence ID" value="CAB4133735.1"/>
    <property type="molecule type" value="Genomic_DNA"/>
</dbReference>
<dbReference type="Pfam" id="PF07230">
    <property type="entry name" value="Portal_T4"/>
    <property type="match status" value="1"/>
</dbReference>